<dbReference type="InterPro" id="IPR029045">
    <property type="entry name" value="ClpP/crotonase-like_dom_sf"/>
</dbReference>
<comment type="similarity">
    <text evidence="1">Belongs to the enoyl-CoA hydratase/isomerase family.</text>
</comment>
<dbReference type="InterPro" id="IPR014748">
    <property type="entry name" value="Enoyl-CoA_hydra_C"/>
</dbReference>
<evidence type="ECO:0000313" key="2">
    <source>
        <dbReference type="EMBL" id="MCX2965911.1"/>
    </source>
</evidence>
<accession>A0A9X3D908</accession>
<dbReference type="RefSeq" id="WP_235722699.1">
    <property type="nucleotide sequence ID" value="NZ_JAPKFM010000020.1"/>
</dbReference>
<dbReference type="Gene3D" id="1.10.12.10">
    <property type="entry name" value="Lyase 2-enoyl-coa Hydratase, Chain A, domain 2"/>
    <property type="match status" value="1"/>
</dbReference>
<dbReference type="GO" id="GO:0003824">
    <property type="term" value="F:catalytic activity"/>
    <property type="evidence" value="ECO:0007669"/>
    <property type="project" value="UniProtKB-ARBA"/>
</dbReference>
<evidence type="ECO:0000256" key="1">
    <source>
        <dbReference type="ARBA" id="ARBA00005254"/>
    </source>
</evidence>
<keyword evidence="3" id="KW-1185">Reference proteome</keyword>
<dbReference type="CDD" id="cd06558">
    <property type="entry name" value="crotonase-like"/>
    <property type="match status" value="1"/>
</dbReference>
<dbReference type="InterPro" id="IPR001753">
    <property type="entry name" value="Enoyl-CoA_hydra/iso"/>
</dbReference>
<dbReference type="Pfam" id="PF00378">
    <property type="entry name" value="ECH_1"/>
    <property type="match status" value="1"/>
</dbReference>
<dbReference type="AlphaFoldDB" id="A0A9X3D908"/>
<gene>
    <name evidence="2" type="ORF">OSB52_17645</name>
</gene>
<dbReference type="SUPFAM" id="SSF52096">
    <property type="entry name" value="ClpP/crotonase"/>
    <property type="match status" value="1"/>
</dbReference>
<organism evidence="2 3">
    <name type="scientific">Gordonia aquimaris</name>
    <dbReference type="NCBI Taxonomy" id="2984863"/>
    <lineage>
        <taxon>Bacteria</taxon>
        <taxon>Bacillati</taxon>
        <taxon>Actinomycetota</taxon>
        <taxon>Actinomycetes</taxon>
        <taxon>Mycobacteriales</taxon>
        <taxon>Gordoniaceae</taxon>
        <taxon>Gordonia</taxon>
    </lineage>
</organism>
<reference evidence="2" key="1">
    <citation type="submission" date="2022-10" db="EMBL/GenBank/DDBJ databases">
        <title>WGS of marine actinomycetes from Thailand.</title>
        <authorList>
            <person name="Thawai C."/>
        </authorList>
    </citation>
    <scope>NUCLEOTIDE SEQUENCE</scope>
    <source>
        <strain evidence="2">SW21</strain>
    </source>
</reference>
<name>A0A9X3D908_9ACTN</name>
<comment type="caution">
    <text evidence="2">The sequence shown here is derived from an EMBL/GenBank/DDBJ whole genome shotgun (WGS) entry which is preliminary data.</text>
</comment>
<dbReference type="PANTHER" id="PTHR43459:SF1">
    <property type="entry name" value="EG:BACN32G11.4 PROTEIN"/>
    <property type="match status" value="1"/>
</dbReference>
<proteinExistence type="inferred from homology"/>
<dbReference type="EMBL" id="JAPKFM010000020">
    <property type="protein sequence ID" value="MCX2965911.1"/>
    <property type="molecule type" value="Genomic_DNA"/>
</dbReference>
<evidence type="ECO:0000313" key="3">
    <source>
        <dbReference type="Proteomes" id="UP001143347"/>
    </source>
</evidence>
<dbReference type="PANTHER" id="PTHR43459">
    <property type="entry name" value="ENOYL-COA HYDRATASE"/>
    <property type="match status" value="1"/>
</dbReference>
<protein>
    <submittedName>
        <fullName evidence="2">Enoyl-CoA hydratase-related protein</fullName>
    </submittedName>
</protein>
<sequence>MSEHDAAVDEVRAEVDARGVARIEIDRQHRMNALNGAATRTIMDALGEWSQRDDVRVVIIDGVGGSFSTGADVIDIAQTAGGNPTGGLDATQARGVISGGSELARAVRAVPVPVIASVDGPAVGIGASLAMAADLVYATERSYFLLAFINIGLMPDGGASMLVASSIGRARANTMALLGEKLPAAEAFGAGLLSGLVADRAALDATVDKVIGKLAGTSTSALRLTKAALDAHTMGDFEAALDRELDGQTELLQSAEFQAAMAAFAGSATS</sequence>
<dbReference type="Gene3D" id="3.90.226.10">
    <property type="entry name" value="2-enoyl-CoA Hydratase, Chain A, domain 1"/>
    <property type="match status" value="1"/>
</dbReference>
<dbReference type="Proteomes" id="UP001143347">
    <property type="component" value="Unassembled WGS sequence"/>
</dbReference>